<keyword evidence="4" id="KW-1185">Reference proteome</keyword>
<dbReference type="RefSeq" id="WP_006651788.1">
    <property type="nucleotide sequence ID" value="NZ_AOIM01000010.1"/>
</dbReference>
<name>M0A9M5_9EURY</name>
<sequence length="119" mass="12761">MASPGGGGLEPTVITITITITITIIITTTIAVAVDQNWLLGPVATTVDHGYDHRNRNHHPSARHQPTAGTPIGTPTHHTRHSHPHIAHMPPSPNPQLEYRLSCCRRSGAILGGKPLITQ</sequence>
<dbReference type="Proteomes" id="UP000011519">
    <property type="component" value="Unassembled WGS sequence"/>
</dbReference>
<keyword evidence="2" id="KW-0472">Membrane</keyword>
<dbReference type="EMBL" id="AOIM01000010">
    <property type="protein sequence ID" value="ELY94597.1"/>
    <property type="molecule type" value="Genomic_DNA"/>
</dbReference>
<protein>
    <submittedName>
        <fullName evidence="3">Uncharacterized protein</fullName>
    </submittedName>
</protein>
<proteinExistence type="predicted"/>
<organism evidence="3 4">
    <name type="scientific">Natrialba hulunbeirensis JCM 10989</name>
    <dbReference type="NCBI Taxonomy" id="1227493"/>
    <lineage>
        <taxon>Archaea</taxon>
        <taxon>Methanobacteriati</taxon>
        <taxon>Methanobacteriota</taxon>
        <taxon>Stenosarchaea group</taxon>
        <taxon>Halobacteria</taxon>
        <taxon>Halobacteriales</taxon>
        <taxon>Natrialbaceae</taxon>
        <taxon>Natrialba</taxon>
    </lineage>
</organism>
<gene>
    <name evidence="3" type="ORF">C483_02660</name>
</gene>
<evidence type="ECO:0000256" key="1">
    <source>
        <dbReference type="SAM" id="MobiDB-lite"/>
    </source>
</evidence>
<accession>M0A9M5</accession>
<comment type="caution">
    <text evidence="3">The sequence shown here is derived from an EMBL/GenBank/DDBJ whole genome shotgun (WGS) entry which is preliminary data.</text>
</comment>
<dbReference type="AlphaFoldDB" id="M0A9M5"/>
<evidence type="ECO:0000313" key="3">
    <source>
        <dbReference type="EMBL" id="ELY94597.1"/>
    </source>
</evidence>
<dbReference type="PATRIC" id="fig|1227493.4.peg.496"/>
<dbReference type="STRING" id="1227493.C483_02660"/>
<feature type="region of interest" description="Disordered" evidence="1">
    <location>
        <begin position="54"/>
        <end position="93"/>
    </location>
</feature>
<keyword evidence="2" id="KW-0812">Transmembrane</keyword>
<evidence type="ECO:0000256" key="2">
    <source>
        <dbReference type="SAM" id="Phobius"/>
    </source>
</evidence>
<evidence type="ECO:0000313" key="4">
    <source>
        <dbReference type="Proteomes" id="UP000011519"/>
    </source>
</evidence>
<keyword evidence="2" id="KW-1133">Transmembrane helix</keyword>
<feature type="compositionally biased region" description="Basic residues" evidence="1">
    <location>
        <begin position="77"/>
        <end position="86"/>
    </location>
</feature>
<reference evidence="3 4" key="1">
    <citation type="journal article" date="2014" name="PLoS Genet.">
        <title>Phylogenetically driven sequencing of extremely halophilic archaea reveals strategies for static and dynamic osmo-response.</title>
        <authorList>
            <person name="Becker E.A."/>
            <person name="Seitzer P.M."/>
            <person name="Tritt A."/>
            <person name="Larsen D."/>
            <person name="Krusor M."/>
            <person name="Yao A.I."/>
            <person name="Wu D."/>
            <person name="Madern D."/>
            <person name="Eisen J.A."/>
            <person name="Darling A.E."/>
            <person name="Facciotti M.T."/>
        </authorList>
    </citation>
    <scope>NUCLEOTIDE SEQUENCE [LARGE SCALE GENOMIC DNA]</scope>
    <source>
        <strain evidence="3 4">JCM 10989</strain>
    </source>
</reference>
<feature type="transmembrane region" description="Helical" evidence="2">
    <location>
        <begin position="12"/>
        <end position="34"/>
    </location>
</feature>